<proteinExistence type="predicted"/>
<dbReference type="Proteomes" id="UP000231990">
    <property type="component" value="Unassembled WGS sequence"/>
</dbReference>
<evidence type="ECO:0000313" key="5">
    <source>
        <dbReference type="Proteomes" id="UP000231990"/>
    </source>
</evidence>
<keyword evidence="1" id="KW-0812">Transmembrane</keyword>
<protein>
    <recommendedName>
        <fullName evidence="6">DUF4396 domain-containing protein</fullName>
    </recommendedName>
</protein>
<accession>A0A2M9ZM28</accession>
<evidence type="ECO:0008006" key="6">
    <source>
        <dbReference type="Google" id="ProtNLM"/>
    </source>
</evidence>
<gene>
    <name evidence="2" type="ORF">CH360_09525</name>
    <name evidence="3" type="ORF">CH373_10710</name>
</gene>
<evidence type="ECO:0000256" key="1">
    <source>
        <dbReference type="SAM" id="Phobius"/>
    </source>
</evidence>
<dbReference type="EMBL" id="NPDZ01000006">
    <property type="protein sequence ID" value="PJZ73158.1"/>
    <property type="molecule type" value="Genomic_DNA"/>
</dbReference>
<dbReference type="RefSeq" id="WP_100713841.1">
    <property type="nucleotide sequence ID" value="NZ_NPDY01000007.1"/>
</dbReference>
<keyword evidence="1" id="KW-0472">Membrane</keyword>
<evidence type="ECO:0000313" key="4">
    <source>
        <dbReference type="Proteomes" id="UP000231962"/>
    </source>
</evidence>
<name>A0A2M9ZM28_9LEPT</name>
<dbReference type="EMBL" id="NPDY01000007">
    <property type="protein sequence ID" value="PJZ69860.1"/>
    <property type="molecule type" value="Genomic_DNA"/>
</dbReference>
<dbReference type="OrthoDB" id="332203at2"/>
<keyword evidence="1" id="KW-1133">Transmembrane helix</keyword>
<sequence>MGKFLGYITPHFVGLVLILVGWWTTIINVGMLRFTDQSYFNQWTISGLVLILIGAYLPEIWIFIWKKVRQE</sequence>
<feature type="transmembrane region" description="Helical" evidence="1">
    <location>
        <begin position="12"/>
        <end position="31"/>
    </location>
</feature>
<feature type="transmembrane region" description="Helical" evidence="1">
    <location>
        <begin position="43"/>
        <end position="65"/>
    </location>
</feature>
<comment type="caution">
    <text evidence="3">The sequence shown here is derived from an EMBL/GenBank/DDBJ whole genome shotgun (WGS) entry which is preliminary data.</text>
</comment>
<evidence type="ECO:0000313" key="3">
    <source>
        <dbReference type="EMBL" id="PJZ73158.1"/>
    </source>
</evidence>
<dbReference type="Proteomes" id="UP000231962">
    <property type="component" value="Unassembled WGS sequence"/>
</dbReference>
<evidence type="ECO:0000313" key="2">
    <source>
        <dbReference type="EMBL" id="PJZ69860.1"/>
    </source>
</evidence>
<keyword evidence="4" id="KW-1185">Reference proteome</keyword>
<reference evidence="4 5" key="1">
    <citation type="submission" date="2017-07" db="EMBL/GenBank/DDBJ databases">
        <title>Leptospira spp. isolated from tropical soils.</title>
        <authorList>
            <person name="Thibeaux R."/>
            <person name="Iraola G."/>
            <person name="Ferres I."/>
            <person name="Bierque E."/>
            <person name="Girault D."/>
            <person name="Soupe-Gilbert M.-E."/>
            <person name="Picardeau M."/>
            <person name="Goarant C."/>
        </authorList>
    </citation>
    <scope>NUCLEOTIDE SEQUENCE [LARGE SCALE GENOMIC DNA]</scope>
    <source>
        <strain evidence="3 5">FH1-B-B1</strain>
        <strain evidence="2 4">FH1-B-C1</strain>
    </source>
</reference>
<dbReference type="AlphaFoldDB" id="A0A2M9ZM28"/>
<organism evidence="3 5">
    <name type="scientific">Leptospira perolatii</name>
    <dbReference type="NCBI Taxonomy" id="2023191"/>
    <lineage>
        <taxon>Bacteria</taxon>
        <taxon>Pseudomonadati</taxon>
        <taxon>Spirochaetota</taxon>
        <taxon>Spirochaetia</taxon>
        <taxon>Leptospirales</taxon>
        <taxon>Leptospiraceae</taxon>
        <taxon>Leptospira</taxon>
    </lineage>
</organism>